<comment type="caution">
    <text evidence="1">The sequence shown here is derived from an EMBL/GenBank/DDBJ whole genome shotgun (WGS) entry which is preliminary data.</text>
</comment>
<reference evidence="1 2" key="1">
    <citation type="journal article" date="2015" name="Stand. Genomic Sci.">
        <title>Genomic Encyclopedia of Bacterial and Archaeal Type Strains, Phase III: the genomes of soil and plant-associated and newly described type strains.</title>
        <authorList>
            <person name="Whitman W.B."/>
            <person name="Woyke T."/>
            <person name="Klenk H.P."/>
            <person name="Zhou Y."/>
            <person name="Lilburn T.G."/>
            <person name="Beck B.J."/>
            <person name="De Vos P."/>
            <person name="Vandamme P."/>
            <person name="Eisen J.A."/>
            <person name="Garrity G."/>
            <person name="Hugenholtz P."/>
            <person name="Kyrpides N.C."/>
        </authorList>
    </citation>
    <scope>NUCLEOTIDE SEQUENCE [LARGE SCALE GENOMIC DNA]</scope>
    <source>
        <strain evidence="1 2">CGMCC 1.7271</strain>
    </source>
</reference>
<evidence type="ECO:0008006" key="3">
    <source>
        <dbReference type="Google" id="ProtNLM"/>
    </source>
</evidence>
<gene>
    <name evidence="1" type="ORF">IQ13_2343</name>
</gene>
<dbReference type="Proteomes" id="UP000316167">
    <property type="component" value="Unassembled WGS sequence"/>
</dbReference>
<dbReference type="OrthoDB" id="674301at2"/>
<dbReference type="Gene3D" id="3.30.70.1060">
    <property type="entry name" value="Dimeric alpha+beta barrel"/>
    <property type="match status" value="1"/>
</dbReference>
<evidence type="ECO:0000313" key="2">
    <source>
        <dbReference type="Proteomes" id="UP000316167"/>
    </source>
</evidence>
<name>A0A562SKK8_9BACT</name>
<dbReference type="AlphaFoldDB" id="A0A562SKK8"/>
<sequence>MKKYLCTFYLPAMLEENFWAIIPSHRQHVNELMRDETIVTYAVNEVRSKGWVVLNANSEEEAIAIVEEFPIRPFVRYEIDELFIFDSMIGAPKLVLN</sequence>
<evidence type="ECO:0000313" key="1">
    <source>
        <dbReference type="EMBL" id="TWI81326.1"/>
    </source>
</evidence>
<proteinExistence type="predicted"/>
<keyword evidence="2" id="KW-1185">Reference proteome</keyword>
<accession>A0A562SKK8</accession>
<organism evidence="1 2">
    <name type="scientific">Lacibacter cauensis</name>
    <dbReference type="NCBI Taxonomy" id="510947"/>
    <lineage>
        <taxon>Bacteria</taxon>
        <taxon>Pseudomonadati</taxon>
        <taxon>Bacteroidota</taxon>
        <taxon>Chitinophagia</taxon>
        <taxon>Chitinophagales</taxon>
        <taxon>Chitinophagaceae</taxon>
        <taxon>Lacibacter</taxon>
    </lineage>
</organism>
<dbReference type="EMBL" id="VLLE01000004">
    <property type="protein sequence ID" value="TWI81326.1"/>
    <property type="molecule type" value="Genomic_DNA"/>
</dbReference>
<dbReference type="RefSeq" id="WP_144886526.1">
    <property type="nucleotide sequence ID" value="NZ_VLLE01000004.1"/>
</dbReference>
<protein>
    <recommendedName>
        <fullName evidence="3">Muconolactone delta-isomerase</fullName>
    </recommendedName>
</protein>